<reference evidence="3 4" key="1">
    <citation type="submission" date="2017-07" db="EMBL/GenBank/DDBJ databases">
        <title>Phylogenetic study on the rhizospheric bacterium Ochrobactrum sp. A44.</title>
        <authorList>
            <person name="Krzyzanowska D.M."/>
            <person name="Ossowicki A."/>
            <person name="Rajewska M."/>
            <person name="Maciag T."/>
            <person name="Kaczynski Z."/>
            <person name="Czerwicka M."/>
            <person name="Jafra S."/>
        </authorList>
    </citation>
    <scope>NUCLEOTIDE SEQUENCE [LARGE SCALE GENOMIC DNA]</scope>
    <source>
        <strain evidence="3 4">PR17</strain>
    </source>
</reference>
<dbReference type="RefSeq" id="WP_143128814.1">
    <property type="nucleotide sequence ID" value="NZ_JBHEEL010000001.1"/>
</dbReference>
<evidence type="ECO:0000313" key="4">
    <source>
        <dbReference type="Proteomes" id="UP000216345"/>
    </source>
</evidence>
<dbReference type="AlphaFoldDB" id="A0A256FHH7"/>
<dbReference type="InterPro" id="IPR009628">
    <property type="entry name" value="Phage_tape_measure_N"/>
</dbReference>
<gene>
    <name evidence="3" type="ORF">CEV32_0281</name>
</gene>
<accession>A0A256FHH7</accession>
<dbReference type="OrthoDB" id="8421800at2"/>
<feature type="region of interest" description="Disordered" evidence="1">
    <location>
        <begin position="710"/>
        <end position="735"/>
    </location>
</feature>
<dbReference type="Proteomes" id="UP000216345">
    <property type="component" value="Unassembled WGS sequence"/>
</dbReference>
<evidence type="ECO:0000313" key="3">
    <source>
        <dbReference type="EMBL" id="OYR14283.1"/>
    </source>
</evidence>
<feature type="domain" description="Bacteriophage tail tape measure N-terminal" evidence="2">
    <location>
        <begin position="348"/>
        <end position="435"/>
    </location>
</feature>
<organism evidence="3 4">
    <name type="scientific">Brucella rhizosphaerae</name>
    <dbReference type="NCBI Taxonomy" id="571254"/>
    <lineage>
        <taxon>Bacteria</taxon>
        <taxon>Pseudomonadati</taxon>
        <taxon>Pseudomonadota</taxon>
        <taxon>Alphaproteobacteria</taxon>
        <taxon>Hyphomicrobiales</taxon>
        <taxon>Brucellaceae</taxon>
        <taxon>Brucella/Ochrobactrum group</taxon>
        <taxon>Brucella</taxon>
    </lineage>
</organism>
<sequence>MTIQLSSLRVAADFDPTSYTRGMDQKIAADKAGAESSKSVGAALAQADAAMEKTSNGSVRLSRALVDGYANAAKFESTMRSLGRSVDRGMGLDRASILLDAAYKKYGLVADSMSLVKQGHVQLVPLVSSLNQRLEIQAAVAQRASEAAKKLASAQASQLSINSRLGVVDIGASSGRGDDVAAYGRELDGLRAKFNPLFAASQQYNQVVEEIQRAHAVGAISADEMAAALQRETLAAQNSVTAIRQRNASMAQASQMAFNKQLGVMDRGDNGARESDIVAYGRQLDDLRAKYNPLYAAIQQYKIAQADIREAHAVGAISVDEMTSALNRERKAALESVAALKQRGNASSGGPRSYQTSNIAAQFQDIAVTSAMGMSPIQIALQQGTQLSAVFNEMGRGRDVITGIGQAFLSIISPVSLVTIGTIAAGAALLQYVSSSIQVKSVDEILEKHEQNIKRLGPAYEEALEKQKKYTVESPLVVNIDLKEDQRQAIERRAKEARVAMDRIIAGTWQDVGGDQNVLSRAFQPAEQAINEFIRSVRAGEPQVARFREEIGRLAQSSQLTSSGAKSLIEYSQSAYEAESKLADVAGTVDKYAASIQNVETALHRLQPNRANGEIQALWEKFKGGEISAKALFTAINNLSFASPDLRVARGEILSLVEAMQLAKETATGFANSTPKSDLGYDPSGSERPLSSGAFNRRFGAENDALSKLQSQKRELEKQPKKSASERQTERDANAYRDLVKSAQDRIDQMGLEEQLVGKTGVAADAYRMKLELIQKATDKGRTLSEDHRIELENLASSYGKVAERVAALSLAEELRFEREQLFRSPTEQRVSSTLRSSGIDPLSSQGQLLAGQIRLNEQLAENRDMALSFGQSLVSAFDDGKITLEELGKAGLGVLDRLIDKMLNDLINAIMQVGQAGAGLGGGGGGILGGLLGGLFGGGGSGSGLGYFPPAPSMGVGLYAKGGVFPGGLKSFSGNFTNQVVSKPTTFAFAKGVGLMGEAGAEAIMPLTRGSDGSLGVRNFGRSSGSGTSGEAGESRTVILVEMAPDLVASILEKSGKQTVTIMQSNEDARQNRQQNGDSW</sequence>
<dbReference type="Pfam" id="PF06791">
    <property type="entry name" value="TMP_2"/>
    <property type="match status" value="1"/>
</dbReference>
<comment type="caution">
    <text evidence="3">The sequence shown here is derived from an EMBL/GenBank/DDBJ whole genome shotgun (WGS) entry which is preliminary data.</text>
</comment>
<feature type="compositionally biased region" description="Basic and acidic residues" evidence="1">
    <location>
        <begin position="712"/>
        <end position="735"/>
    </location>
</feature>
<keyword evidence="4" id="KW-1185">Reference proteome</keyword>
<evidence type="ECO:0000259" key="2">
    <source>
        <dbReference type="Pfam" id="PF06791"/>
    </source>
</evidence>
<feature type="region of interest" description="Disordered" evidence="1">
    <location>
        <begin position="667"/>
        <end position="695"/>
    </location>
</feature>
<evidence type="ECO:0000256" key="1">
    <source>
        <dbReference type="SAM" id="MobiDB-lite"/>
    </source>
</evidence>
<name>A0A256FHH7_9HYPH</name>
<proteinExistence type="predicted"/>
<dbReference type="EMBL" id="NNRK01000026">
    <property type="protein sequence ID" value="OYR14283.1"/>
    <property type="molecule type" value="Genomic_DNA"/>
</dbReference>
<protein>
    <submittedName>
        <fullName evidence="3">Prophage tail length tape measure family protein</fullName>
    </submittedName>
</protein>